<evidence type="ECO:0000313" key="2">
    <source>
        <dbReference type="Proteomes" id="UP000199403"/>
    </source>
</evidence>
<gene>
    <name evidence="1" type="ORF">SAMN05192553_103363</name>
</gene>
<proteinExistence type="predicted"/>
<dbReference type="Proteomes" id="UP000199403">
    <property type="component" value="Unassembled WGS sequence"/>
</dbReference>
<dbReference type="AlphaFoldDB" id="A0A1H6YBA9"/>
<organism evidence="1 2">
    <name type="scientific">Cyclobacterium xiamenense</name>
    <dbReference type="NCBI Taxonomy" id="1297121"/>
    <lineage>
        <taxon>Bacteria</taxon>
        <taxon>Pseudomonadati</taxon>
        <taxon>Bacteroidota</taxon>
        <taxon>Cytophagia</taxon>
        <taxon>Cytophagales</taxon>
        <taxon>Cyclobacteriaceae</taxon>
        <taxon>Cyclobacterium</taxon>
    </lineage>
</organism>
<accession>A0A1H6YBA9</accession>
<name>A0A1H6YBA9_9BACT</name>
<reference evidence="2" key="1">
    <citation type="submission" date="2016-10" db="EMBL/GenBank/DDBJ databases">
        <authorList>
            <person name="Varghese N."/>
            <person name="Submissions S."/>
        </authorList>
    </citation>
    <scope>NUCLEOTIDE SEQUENCE [LARGE SCALE GENOMIC DNA]</scope>
    <source>
        <strain evidence="2">IBRC-M 10761</strain>
    </source>
</reference>
<protein>
    <submittedName>
        <fullName evidence="1">Uncharacterized protein</fullName>
    </submittedName>
</protein>
<keyword evidence="2" id="KW-1185">Reference proteome</keyword>
<dbReference type="RefSeq" id="WP_177179620.1">
    <property type="nucleotide sequence ID" value="NZ_FNZH01000003.1"/>
</dbReference>
<dbReference type="EMBL" id="FNZH01000003">
    <property type="protein sequence ID" value="SEJ34440.1"/>
    <property type="molecule type" value="Genomic_DNA"/>
</dbReference>
<sequence>MRALPGGDDMLSQANWPEGHLAKARNFVSDVERFACYLTEQGDRKNHSGDEIG</sequence>
<evidence type="ECO:0000313" key="1">
    <source>
        <dbReference type="EMBL" id="SEJ34440.1"/>
    </source>
</evidence>